<evidence type="ECO:0000256" key="1">
    <source>
        <dbReference type="SAM" id="MobiDB-lite"/>
    </source>
</evidence>
<organism evidence="2 3">
    <name type="scientific">Glossina austeni</name>
    <name type="common">Savannah tsetse fly</name>
    <dbReference type="NCBI Taxonomy" id="7395"/>
    <lineage>
        <taxon>Eukaryota</taxon>
        <taxon>Metazoa</taxon>
        <taxon>Ecdysozoa</taxon>
        <taxon>Arthropoda</taxon>
        <taxon>Hexapoda</taxon>
        <taxon>Insecta</taxon>
        <taxon>Pterygota</taxon>
        <taxon>Neoptera</taxon>
        <taxon>Endopterygota</taxon>
        <taxon>Diptera</taxon>
        <taxon>Brachycera</taxon>
        <taxon>Muscomorpha</taxon>
        <taxon>Hippoboscoidea</taxon>
        <taxon>Glossinidae</taxon>
        <taxon>Glossina</taxon>
    </lineage>
</organism>
<accession>A0A1A9UNG8</accession>
<feature type="compositionally biased region" description="Polar residues" evidence="1">
    <location>
        <begin position="182"/>
        <end position="212"/>
    </location>
</feature>
<keyword evidence="3" id="KW-1185">Reference proteome</keyword>
<sequence>MGKPQFAYKVRPRYNFIDKHANDIKKSFNEIQSESHYDYYNLPLRDHFGIEPNAHIKTKTEPISHIKSEYGLTYSRTDPTPHYQSSKGDQIFSRLINAISDDSAKCCNECQRRILHGFEEILKSFKCEICEQTKANCSDLLNINKTLQSNYSLKRDTSHERFVQSDLKCNETEDVTDEDDVANSSQSSVVMRNVKRNTQLTQNHKHSVTSSIDELDQSDDIAEILSFLNELRKQIKRNYKKRPEKQSKSLKNCKINHKHPPASSPSSSSTPSDAEFKPETPEQRTFTHFSPFLMKPFIGLPLIKHHNDPWLHKPYNLHKPILHKLTTSHFSPYKRFKRSTASSSSSHINVLTPDLLRRLLTLNMNFEKRFPVLYKLLMGHYTNDKYTELTITPPIVGENISNPNLVEKEKSWNKENEEVLSLLQKLKKKNFSNLLRQEEQSDQKASTPNLDNLFIWDQDF</sequence>
<reference evidence="2" key="1">
    <citation type="submission" date="2020-05" db="UniProtKB">
        <authorList>
            <consortium name="EnsemblMetazoa"/>
        </authorList>
    </citation>
    <scope>IDENTIFICATION</scope>
    <source>
        <strain evidence="2">TTRI</strain>
    </source>
</reference>
<dbReference type="VEuPathDB" id="VectorBase:GAUT010320"/>
<proteinExistence type="predicted"/>
<evidence type="ECO:0000313" key="2">
    <source>
        <dbReference type="EnsemblMetazoa" id="GAUT010320-PA"/>
    </source>
</evidence>
<dbReference type="AlphaFoldDB" id="A0A1A9UNG8"/>
<feature type="region of interest" description="Disordered" evidence="1">
    <location>
        <begin position="238"/>
        <end position="281"/>
    </location>
</feature>
<dbReference type="Proteomes" id="UP000078200">
    <property type="component" value="Unassembled WGS sequence"/>
</dbReference>
<evidence type="ECO:0000313" key="3">
    <source>
        <dbReference type="Proteomes" id="UP000078200"/>
    </source>
</evidence>
<name>A0A1A9UNG8_GLOAU</name>
<protein>
    <submittedName>
        <fullName evidence="2">Uncharacterized protein</fullName>
    </submittedName>
</protein>
<dbReference type="EnsemblMetazoa" id="GAUT010320-RA">
    <property type="protein sequence ID" value="GAUT010320-PA"/>
    <property type="gene ID" value="GAUT010320"/>
</dbReference>
<feature type="region of interest" description="Disordered" evidence="1">
    <location>
        <begin position="174"/>
        <end position="213"/>
    </location>
</feature>